<proteinExistence type="predicted"/>
<name>A0A6N4A020_OENOE</name>
<protein>
    <recommendedName>
        <fullName evidence="6">NAD-dependent epimerase/dehydratase domain-containing protein</fullName>
    </recommendedName>
</protein>
<dbReference type="Gene3D" id="3.40.50.720">
    <property type="entry name" value="NAD(P)-binding Rossmann-like Domain"/>
    <property type="match status" value="1"/>
</dbReference>
<keyword evidence="5" id="KW-1133">Transmembrane helix</keyword>
<evidence type="ECO:0000313" key="7">
    <source>
        <dbReference type="EMBL" id="OIM20750.1"/>
    </source>
</evidence>
<dbReference type="PANTHER" id="PTHR43078:SF6">
    <property type="entry name" value="UDP-GLUCURONIC ACID DECARBOXYLASE 1"/>
    <property type="match status" value="1"/>
</dbReference>
<evidence type="ECO:0000256" key="5">
    <source>
        <dbReference type="SAM" id="Phobius"/>
    </source>
</evidence>
<dbReference type="Pfam" id="PF01370">
    <property type="entry name" value="Epimerase"/>
    <property type="match status" value="1"/>
</dbReference>
<keyword evidence="4" id="KW-0456">Lyase</keyword>
<comment type="cofactor">
    <cofactor evidence="1">
        <name>NAD(+)</name>
        <dbReference type="ChEBI" id="CHEBI:57540"/>
    </cofactor>
</comment>
<evidence type="ECO:0000256" key="1">
    <source>
        <dbReference type="ARBA" id="ARBA00001911"/>
    </source>
</evidence>
<reference evidence="7 8" key="1">
    <citation type="journal article" date="2016" name="BMC Genomics">
        <title>Consensus pan-genome assembly of the specialised wine bacterium Oenococcus oeni.</title>
        <authorList>
            <person name="Sternes P.R."/>
            <person name="Borneman A.R."/>
        </authorList>
    </citation>
    <scope>NUCLEOTIDE SEQUENCE [LARGE SCALE GENOMIC DNA]</scope>
    <source>
        <strain evidence="7 8">AWRIB661</strain>
    </source>
</reference>
<feature type="transmembrane region" description="Helical" evidence="5">
    <location>
        <begin position="31"/>
        <end position="51"/>
    </location>
</feature>
<dbReference type="InterPro" id="IPR036291">
    <property type="entry name" value="NAD(P)-bd_dom_sf"/>
</dbReference>
<organism evidence="7 8">
    <name type="scientific">Oenococcus oeni</name>
    <name type="common">Leuconostoc oenos</name>
    <dbReference type="NCBI Taxonomy" id="1247"/>
    <lineage>
        <taxon>Bacteria</taxon>
        <taxon>Bacillati</taxon>
        <taxon>Bacillota</taxon>
        <taxon>Bacilli</taxon>
        <taxon>Lactobacillales</taxon>
        <taxon>Lactobacillaceae</taxon>
        <taxon>Oenococcus</taxon>
    </lineage>
</organism>
<dbReference type="SUPFAM" id="SSF51735">
    <property type="entry name" value="NAD(P)-binding Rossmann-fold domains"/>
    <property type="match status" value="1"/>
</dbReference>
<evidence type="ECO:0000256" key="3">
    <source>
        <dbReference type="ARBA" id="ARBA00023027"/>
    </source>
</evidence>
<evidence type="ECO:0000256" key="2">
    <source>
        <dbReference type="ARBA" id="ARBA00022793"/>
    </source>
</evidence>
<dbReference type="InterPro" id="IPR044516">
    <property type="entry name" value="UXS-like"/>
</dbReference>
<dbReference type="InterPro" id="IPR001509">
    <property type="entry name" value="Epimerase_deHydtase"/>
</dbReference>
<accession>A0A6N4A020</accession>
<dbReference type="RefSeq" id="WP_071449076.1">
    <property type="nucleotide sequence ID" value="NZ_MLOK01000050.1"/>
</dbReference>
<sequence>MSWYENTIVQEDLKMISQQDLPYDNFFGRNVLVTGATGMLASYLVDFFIFLNKTQNAKINIFVLARSKNKIADRFGKAVNDQYFHSVIQDIVNPIILPNISSIDYIFHAAGNASAQAMRNSPVSIWTANVIGMHNVLELARVSNATQVHFFSTREVYGNQLTNKTRLTENDFGVLDPLNPRAVYPESKLASESLMAAYKKQFGQAFTISRIAHSYGPGMSITNDGRIMSDLIGNVVRHENISLISSGQSERAFLYIADAIAGILHIVLKGGNGQAYNLSNEDQPIKIVDLARKLSTLFAEKHLRVTFISSDQSGYSSIPRVALDSSKLEKIGWHKRISLDSGLRRTVQSFEIEGIK</sequence>
<keyword evidence="3" id="KW-0520">NAD</keyword>
<feature type="domain" description="NAD-dependent epimerase/dehydratase" evidence="6">
    <location>
        <begin position="31"/>
        <end position="278"/>
    </location>
</feature>
<dbReference type="GO" id="GO:0042732">
    <property type="term" value="P:D-xylose metabolic process"/>
    <property type="evidence" value="ECO:0007669"/>
    <property type="project" value="InterPro"/>
</dbReference>
<keyword evidence="2" id="KW-0210">Decarboxylase</keyword>
<dbReference type="PANTHER" id="PTHR43078">
    <property type="entry name" value="UDP-GLUCURONIC ACID DECARBOXYLASE-RELATED"/>
    <property type="match status" value="1"/>
</dbReference>
<dbReference type="EMBL" id="MLOK01000050">
    <property type="protein sequence ID" value="OIM20750.1"/>
    <property type="molecule type" value="Genomic_DNA"/>
</dbReference>
<evidence type="ECO:0000256" key="4">
    <source>
        <dbReference type="ARBA" id="ARBA00023239"/>
    </source>
</evidence>
<dbReference type="GO" id="GO:0005737">
    <property type="term" value="C:cytoplasm"/>
    <property type="evidence" value="ECO:0007669"/>
    <property type="project" value="TreeGrafter"/>
</dbReference>
<comment type="caution">
    <text evidence="7">The sequence shown here is derived from an EMBL/GenBank/DDBJ whole genome shotgun (WGS) entry which is preliminary data.</text>
</comment>
<evidence type="ECO:0000313" key="8">
    <source>
        <dbReference type="Proteomes" id="UP000181728"/>
    </source>
</evidence>
<dbReference type="AlphaFoldDB" id="A0A6N4A020"/>
<keyword evidence="5" id="KW-0812">Transmembrane</keyword>
<dbReference type="Proteomes" id="UP000181728">
    <property type="component" value="Unassembled WGS sequence"/>
</dbReference>
<evidence type="ECO:0000259" key="6">
    <source>
        <dbReference type="Pfam" id="PF01370"/>
    </source>
</evidence>
<keyword evidence="5" id="KW-0472">Membrane</keyword>
<gene>
    <name evidence="7" type="ORF">ATX59_07480</name>
</gene>
<dbReference type="GO" id="GO:0070403">
    <property type="term" value="F:NAD+ binding"/>
    <property type="evidence" value="ECO:0007669"/>
    <property type="project" value="InterPro"/>
</dbReference>
<dbReference type="GO" id="GO:0048040">
    <property type="term" value="F:UDP-glucuronate decarboxylase activity"/>
    <property type="evidence" value="ECO:0007669"/>
    <property type="project" value="TreeGrafter"/>
</dbReference>